<dbReference type="KEGG" id="cbae:COR50_13200"/>
<gene>
    <name evidence="1" type="ORF">COR50_13200</name>
</gene>
<reference evidence="1 2" key="1">
    <citation type="submission" date="2017-10" db="EMBL/GenBank/DDBJ databases">
        <title>Paenichitinophaga pekingensis gen. nov., sp. nov., isolated from activated sludge.</title>
        <authorList>
            <person name="Jin D."/>
            <person name="Kong X."/>
            <person name="Deng Y."/>
            <person name="Bai Z."/>
        </authorList>
    </citation>
    <scope>NUCLEOTIDE SEQUENCE [LARGE SCALE GENOMIC DNA]</scope>
    <source>
        <strain evidence="1 2">13</strain>
    </source>
</reference>
<organism evidence="1 2">
    <name type="scientific">Chitinophaga caeni</name>
    <dbReference type="NCBI Taxonomy" id="2029983"/>
    <lineage>
        <taxon>Bacteria</taxon>
        <taxon>Pseudomonadati</taxon>
        <taxon>Bacteroidota</taxon>
        <taxon>Chitinophagia</taxon>
        <taxon>Chitinophagales</taxon>
        <taxon>Chitinophagaceae</taxon>
        <taxon>Chitinophaga</taxon>
    </lineage>
</organism>
<keyword evidence="2" id="KW-1185">Reference proteome</keyword>
<accession>A0A291QVQ6</accession>
<dbReference type="EMBL" id="CP023777">
    <property type="protein sequence ID" value="ATL48046.1"/>
    <property type="molecule type" value="Genomic_DNA"/>
</dbReference>
<protein>
    <submittedName>
        <fullName evidence="1">Uncharacterized protein</fullName>
    </submittedName>
</protein>
<dbReference type="AlphaFoldDB" id="A0A291QVQ6"/>
<dbReference type="Proteomes" id="UP000220133">
    <property type="component" value="Chromosome"/>
</dbReference>
<name>A0A291QVQ6_9BACT</name>
<sequence length="260" mass="31593">MMLLFISCAKKENEVVVTPFHPKWLLSKTYYNGYLKSEYIYNENYTVKQFLQYFDDTIYTRVDYEYYPNFYPKSQTYVSGYDSIYTYLKRIFKYDNNMNLIGTEDSLKNHLPDDYVFRGSTSRKVVGNRMIEEVLVRKNANSVKHERRIHYYDKHNNRFKVEYLSEESPETSYYIMYSDFSKIEDSTFTNKWSGGSKHTAFVIEKTSFNEEYQKGDYIINRRITKYLDNYYPLEEERVTYYPNFNSTNKFTYTYEYIPVQ</sequence>
<proteinExistence type="predicted"/>
<evidence type="ECO:0000313" key="1">
    <source>
        <dbReference type="EMBL" id="ATL48046.1"/>
    </source>
</evidence>
<evidence type="ECO:0000313" key="2">
    <source>
        <dbReference type="Proteomes" id="UP000220133"/>
    </source>
</evidence>